<evidence type="ECO:0000313" key="2">
    <source>
        <dbReference type="Proteomes" id="UP000224567"/>
    </source>
</evidence>
<dbReference type="EMBL" id="MLFT02000012">
    <property type="protein sequence ID" value="PHT31000.1"/>
    <property type="molecule type" value="Genomic_DNA"/>
</dbReference>
<name>A0A2G2VDE0_CAPBA</name>
<dbReference type="AlphaFoldDB" id="A0A2G2VDE0"/>
<evidence type="ECO:0008006" key="3">
    <source>
        <dbReference type="Google" id="ProtNLM"/>
    </source>
</evidence>
<dbReference type="PANTHER" id="PTHR47273:SF12">
    <property type="entry name" value="POLLEN OLE E 1 ALLERGEN AND EXTENSIN FAMILY PROTEIN"/>
    <property type="match status" value="1"/>
</dbReference>
<evidence type="ECO:0000313" key="1">
    <source>
        <dbReference type="EMBL" id="PHT31000.1"/>
    </source>
</evidence>
<organism evidence="1 2">
    <name type="scientific">Capsicum baccatum</name>
    <name type="common">Peruvian pepper</name>
    <dbReference type="NCBI Taxonomy" id="33114"/>
    <lineage>
        <taxon>Eukaryota</taxon>
        <taxon>Viridiplantae</taxon>
        <taxon>Streptophyta</taxon>
        <taxon>Embryophyta</taxon>
        <taxon>Tracheophyta</taxon>
        <taxon>Spermatophyta</taxon>
        <taxon>Magnoliopsida</taxon>
        <taxon>eudicotyledons</taxon>
        <taxon>Gunneridae</taxon>
        <taxon>Pentapetalae</taxon>
        <taxon>asterids</taxon>
        <taxon>lamiids</taxon>
        <taxon>Solanales</taxon>
        <taxon>Solanaceae</taxon>
        <taxon>Solanoideae</taxon>
        <taxon>Capsiceae</taxon>
        <taxon>Capsicum</taxon>
    </lineage>
</organism>
<reference evidence="1 2" key="1">
    <citation type="journal article" date="2017" name="Genome Biol.">
        <title>New reference genome sequences of hot pepper reveal the massive evolution of plant disease-resistance genes by retroduplication.</title>
        <authorList>
            <person name="Kim S."/>
            <person name="Park J."/>
            <person name="Yeom S.I."/>
            <person name="Kim Y.M."/>
            <person name="Seo E."/>
            <person name="Kim K.T."/>
            <person name="Kim M.S."/>
            <person name="Lee J.M."/>
            <person name="Cheong K."/>
            <person name="Shin H.S."/>
            <person name="Kim S.B."/>
            <person name="Han K."/>
            <person name="Lee J."/>
            <person name="Park M."/>
            <person name="Lee H.A."/>
            <person name="Lee H.Y."/>
            <person name="Lee Y."/>
            <person name="Oh S."/>
            <person name="Lee J.H."/>
            <person name="Choi E."/>
            <person name="Choi E."/>
            <person name="Lee S.E."/>
            <person name="Jeon J."/>
            <person name="Kim H."/>
            <person name="Choi G."/>
            <person name="Song H."/>
            <person name="Lee J."/>
            <person name="Lee S.C."/>
            <person name="Kwon J.K."/>
            <person name="Lee H.Y."/>
            <person name="Koo N."/>
            <person name="Hong Y."/>
            <person name="Kim R.W."/>
            <person name="Kang W.H."/>
            <person name="Huh J.H."/>
            <person name="Kang B.C."/>
            <person name="Yang T.J."/>
            <person name="Lee Y.H."/>
            <person name="Bennetzen J.L."/>
            <person name="Choi D."/>
        </authorList>
    </citation>
    <scope>NUCLEOTIDE SEQUENCE [LARGE SCALE GENOMIC DNA]</scope>
    <source>
        <strain evidence="2">cv. PBC81</strain>
    </source>
</reference>
<dbReference type="PANTHER" id="PTHR47273">
    <property type="entry name" value="EXPRESSED PROTEIN"/>
    <property type="match status" value="1"/>
</dbReference>
<comment type="caution">
    <text evidence="1">The sequence shown here is derived from an EMBL/GenBank/DDBJ whole genome shotgun (WGS) entry which is preliminary data.</text>
</comment>
<gene>
    <name evidence="1" type="ORF">CQW23_27337</name>
</gene>
<reference evidence="2" key="2">
    <citation type="journal article" date="2017" name="J. Anim. Genet.">
        <title>Multiple reference genome sequences of hot pepper reveal the massive evolution of plant disease resistance genes by retroduplication.</title>
        <authorList>
            <person name="Kim S."/>
            <person name="Park J."/>
            <person name="Yeom S.-I."/>
            <person name="Kim Y.-M."/>
            <person name="Seo E."/>
            <person name="Kim K.-T."/>
            <person name="Kim M.-S."/>
            <person name="Lee J.M."/>
            <person name="Cheong K."/>
            <person name="Shin H.-S."/>
            <person name="Kim S.-B."/>
            <person name="Han K."/>
            <person name="Lee J."/>
            <person name="Park M."/>
            <person name="Lee H.-A."/>
            <person name="Lee H.-Y."/>
            <person name="Lee Y."/>
            <person name="Oh S."/>
            <person name="Lee J.H."/>
            <person name="Choi E."/>
            <person name="Choi E."/>
            <person name="Lee S.E."/>
            <person name="Jeon J."/>
            <person name="Kim H."/>
            <person name="Choi G."/>
            <person name="Song H."/>
            <person name="Lee J."/>
            <person name="Lee S.-C."/>
            <person name="Kwon J.-K."/>
            <person name="Lee H.-Y."/>
            <person name="Koo N."/>
            <person name="Hong Y."/>
            <person name="Kim R.W."/>
            <person name="Kang W.-H."/>
            <person name="Huh J.H."/>
            <person name="Kang B.-C."/>
            <person name="Yang T.-J."/>
            <person name="Lee Y.-H."/>
            <person name="Bennetzen J.L."/>
            <person name="Choi D."/>
        </authorList>
    </citation>
    <scope>NUCLEOTIDE SEQUENCE [LARGE SCALE GENOMIC DNA]</scope>
    <source>
        <strain evidence="2">cv. PBC81</strain>
    </source>
</reference>
<sequence>MYFFFMNKIVKRKMNNMIFIFFFFSFFIVETLGVSILESIIMRDDMIKMAGYGEEKLSNVFIYGKVVCHEENYHDCNNIVKDDNNFELGSRPMSGASIGVFCESSGKTRRSWARNTTNEDGEFLIDLPSDLHAIPNLEKTCCVKVLHLPRDTICRHAFRGQHKGLELASIGEGIRTYTTQTIHLTPKAATRPCGKKIVVM</sequence>
<dbReference type="Proteomes" id="UP000224567">
    <property type="component" value="Unassembled WGS sequence"/>
</dbReference>
<dbReference type="OrthoDB" id="744797at2759"/>
<dbReference type="STRING" id="33114.A0A2G2VDE0"/>
<dbReference type="Pfam" id="PF01190">
    <property type="entry name" value="Pollen_Ole_e_1"/>
    <property type="match status" value="1"/>
</dbReference>
<protein>
    <recommendedName>
        <fullName evidence="3">Pollen Ole e 1 allergen and extensin family protein</fullName>
    </recommendedName>
</protein>
<accession>A0A2G2VDE0</accession>
<keyword evidence="2" id="KW-1185">Reference proteome</keyword>
<proteinExistence type="predicted"/>